<proteinExistence type="predicted"/>
<feature type="signal peptide" evidence="1">
    <location>
        <begin position="1"/>
        <end position="21"/>
    </location>
</feature>
<dbReference type="RefSeq" id="WP_174879308.1">
    <property type="nucleotide sequence ID" value="NZ_CADEPK010000012.1"/>
</dbReference>
<accession>A0ABT9Z076</accession>
<keyword evidence="3" id="KW-1185">Reference proteome</keyword>
<dbReference type="Proteomes" id="UP001232245">
    <property type="component" value="Unassembled WGS sequence"/>
</dbReference>
<protein>
    <submittedName>
        <fullName evidence="2">Uncharacterized protein YlxW (UPF0749 family)</fullName>
    </submittedName>
</protein>
<reference evidence="2 3" key="1">
    <citation type="submission" date="2023-07" db="EMBL/GenBank/DDBJ databases">
        <title>Genomic Encyclopedia of Type Strains, Phase IV (KMG-IV): sequencing the most valuable type-strain genomes for metagenomic binning, comparative biology and taxonomic classification.</title>
        <authorList>
            <person name="Goeker M."/>
        </authorList>
    </citation>
    <scope>NUCLEOTIDE SEQUENCE [LARGE SCALE GENOMIC DNA]</scope>
    <source>
        <strain evidence="2 3">DSM 17723</strain>
    </source>
</reference>
<feature type="chain" id="PRO_5045449371" evidence="1">
    <location>
        <begin position="22"/>
        <end position="169"/>
    </location>
</feature>
<dbReference type="EMBL" id="JAUSTZ010000003">
    <property type="protein sequence ID" value="MDQ0225661.1"/>
    <property type="molecule type" value="Genomic_DNA"/>
</dbReference>
<gene>
    <name evidence="2" type="ORF">J2S02_002005</name>
</gene>
<dbReference type="PROSITE" id="PS51257">
    <property type="entry name" value="PROKAR_LIPOPROTEIN"/>
    <property type="match status" value="1"/>
</dbReference>
<evidence type="ECO:0000256" key="1">
    <source>
        <dbReference type="SAM" id="SignalP"/>
    </source>
</evidence>
<keyword evidence="1" id="KW-0732">Signal</keyword>
<name>A0ABT9Z076_9BACI</name>
<organism evidence="2 3">
    <name type="scientific">Metabacillus niabensis</name>
    <dbReference type="NCBI Taxonomy" id="324854"/>
    <lineage>
        <taxon>Bacteria</taxon>
        <taxon>Bacillati</taxon>
        <taxon>Bacillota</taxon>
        <taxon>Bacilli</taxon>
        <taxon>Bacillales</taxon>
        <taxon>Bacillaceae</taxon>
        <taxon>Metabacillus</taxon>
    </lineage>
</organism>
<evidence type="ECO:0000313" key="2">
    <source>
        <dbReference type="EMBL" id="MDQ0225661.1"/>
    </source>
</evidence>
<evidence type="ECO:0000313" key="3">
    <source>
        <dbReference type="Proteomes" id="UP001232245"/>
    </source>
</evidence>
<comment type="caution">
    <text evidence="2">The sequence shown here is derived from an EMBL/GenBank/DDBJ whole genome shotgun (WGS) entry which is preliminary data.</text>
</comment>
<sequence>MKKLWFIFSVLILSIGLTACADKGENKETAGASEDTADSKTDAKKELMKFYVSITQSINEVDGDLNAYELSETEPTAEMKTKASESATAVAENLKKIEVPANLKDQKADLEAAIKDLQASYETKAEELKKDAPSLDAANETFMKADEKIGSLFESVDLMKSSINAEVNS</sequence>